<evidence type="ECO:0000313" key="1">
    <source>
        <dbReference type="EMBL" id="CAD8317946.1"/>
    </source>
</evidence>
<gene>
    <name evidence="1" type="ORF">TDUB1175_LOCUS16741</name>
</gene>
<dbReference type="AlphaFoldDB" id="A0A7R9WAT8"/>
<proteinExistence type="predicted"/>
<evidence type="ECO:0008006" key="2">
    <source>
        <dbReference type="Google" id="ProtNLM"/>
    </source>
</evidence>
<accession>A0A7R9WAT8</accession>
<dbReference type="EMBL" id="HBED01033423">
    <property type="protein sequence ID" value="CAD8317946.1"/>
    <property type="molecule type" value="Transcribed_RNA"/>
</dbReference>
<name>A0A7R9WAT8_9STRA</name>
<protein>
    <recommendedName>
        <fullName evidence="2">NB-ARC domain-containing protein</fullName>
    </recommendedName>
</protein>
<reference evidence="1" key="1">
    <citation type="submission" date="2021-01" db="EMBL/GenBank/DDBJ databases">
        <authorList>
            <person name="Corre E."/>
            <person name="Pelletier E."/>
            <person name="Niang G."/>
            <person name="Scheremetjew M."/>
            <person name="Finn R."/>
            <person name="Kale V."/>
            <person name="Holt S."/>
            <person name="Cochrane G."/>
            <person name="Meng A."/>
            <person name="Brown T."/>
            <person name="Cohen L."/>
        </authorList>
    </citation>
    <scope>NUCLEOTIDE SEQUENCE</scope>
    <source>
        <strain evidence="1">CCMP147</strain>
    </source>
</reference>
<organism evidence="1">
    <name type="scientific">Pseudictyota dubia</name>
    <dbReference type="NCBI Taxonomy" id="2749911"/>
    <lineage>
        <taxon>Eukaryota</taxon>
        <taxon>Sar</taxon>
        <taxon>Stramenopiles</taxon>
        <taxon>Ochrophyta</taxon>
        <taxon>Bacillariophyta</taxon>
        <taxon>Mediophyceae</taxon>
        <taxon>Biddulphiophycidae</taxon>
        <taxon>Eupodiscales</taxon>
        <taxon>Odontellaceae</taxon>
        <taxon>Pseudictyota</taxon>
    </lineage>
</organism>
<sequence>MLSIESIYFLRGHNQYSDILEKLRGQLENEGRTQCLPGGDDSLLVDGLVSALSGVKALVVLDDIRVEDNVLIEFSARLLEISNSIRLLISTSKEVNITSPYAERQVYKLGPLNVVPAITLFDKACPHADINAKDATLLEKISSSESLFKKIGGGVPADTLKAAKQFKKEEYENLFQAQSHTRD</sequence>